<keyword evidence="6 7" id="KW-0472">Membrane</keyword>
<reference evidence="10 11" key="1">
    <citation type="submission" date="2024-09" db="EMBL/GenBank/DDBJ databases">
        <authorList>
            <person name="Salinas-Garcia M.A."/>
            <person name="Prieme A."/>
        </authorList>
    </citation>
    <scope>NUCLEOTIDE SEQUENCE [LARGE SCALE GENOMIC DNA]</scope>
    <source>
        <strain evidence="10 11">DSM 21081</strain>
    </source>
</reference>
<dbReference type="Pfam" id="PF19300">
    <property type="entry name" value="BPD_transp_1_N"/>
    <property type="match status" value="1"/>
</dbReference>
<evidence type="ECO:0000313" key="11">
    <source>
        <dbReference type="Proteomes" id="UP001575652"/>
    </source>
</evidence>
<feature type="transmembrane region" description="Helical" evidence="7">
    <location>
        <begin position="265"/>
        <end position="287"/>
    </location>
</feature>
<comment type="similarity">
    <text evidence="7">Belongs to the binding-protein-dependent transport system permease family.</text>
</comment>
<dbReference type="InterPro" id="IPR000515">
    <property type="entry name" value="MetI-like"/>
</dbReference>
<feature type="domain" description="ABC transmembrane type-1" evidence="9">
    <location>
        <begin position="130"/>
        <end position="330"/>
    </location>
</feature>
<dbReference type="Proteomes" id="UP001575652">
    <property type="component" value="Unassembled WGS sequence"/>
</dbReference>
<name>A0ABV4UR53_9MICC</name>
<dbReference type="CDD" id="cd06261">
    <property type="entry name" value="TM_PBP2"/>
    <property type="match status" value="1"/>
</dbReference>
<dbReference type="InterPro" id="IPR045621">
    <property type="entry name" value="BPD_transp_1_N"/>
</dbReference>
<feature type="compositionally biased region" description="Low complexity" evidence="8">
    <location>
        <begin position="13"/>
        <end position="22"/>
    </location>
</feature>
<dbReference type="Pfam" id="PF00528">
    <property type="entry name" value="BPD_transp_1"/>
    <property type="match status" value="1"/>
</dbReference>
<keyword evidence="11" id="KW-1185">Reference proteome</keyword>
<evidence type="ECO:0000256" key="5">
    <source>
        <dbReference type="ARBA" id="ARBA00022989"/>
    </source>
</evidence>
<feature type="transmembrane region" description="Helical" evidence="7">
    <location>
        <begin position="36"/>
        <end position="59"/>
    </location>
</feature>
<keyword evidence="3" id="KW-1003">Cell membrane</keyword>
<proteinExistence type="inferred from homology"/>
<accession>A0ABV4UR53</accession>
<evidence type="ECO:0000256" key="7">
    <source>
        <dbReference type="RuleBase" id="RU363032"/>
    </source>
</evidence>
<feature type="region of interest" description="Disordered" evidence="8">
    <location>
        <begin position="1"/>
        <end position="22"/>
    </location>
</feature>
<evidence type="ECO:0000313" key="10">
    <source>
        <dbReference type="EMBL" id="MFB0835907.1"/>
    </source>
</evidence>
<feature type="transmembrane region" description="Helical" evidence="7">
    <location>
        <begin position="307"/>
        <end position="329"/>
    </location>
</feature>
<feature type="transmembrane region" description="Helical" evidence="7">
    <location>
        <begin position="134"/>
        <end position="157"/>
    </location>
</feature>
<evidence type="ECO:0000256" key="4">
    <source>
        <dbReference type="ARBA" id="ARBA00022692"/>
    </source>
</evidence>
<keyword evidence="5 7" id="KW-1133">Transmembrane helix</keyword>
<evidence type="ECO:0000256" key="3">
    <source>
        <dbReference type="ARBA" id="ARBA00022475"/>
    </source>
</evidence>
<dbReference type="RefSeq" id="WP_373973081.1">
    <property type="nucleotide sequence ID" value="NZ_JBHDLJ010000015.1"/>
</dbReference>
<dbReference type="PANTHER" id="PTHR43163:SF6">
    <property type="entry name" value="DIPEPTIDE TRANSPORT SYSTEM PERMEASE PROTEIN DPPB-RELATED"/>
    <property type="match status" value="1"/>
</dbReference>
<evidence type="ECO:0000256" key="8">
    <source>
        <dbReference type="SAM" id="MobiDB-lite"/>
    </source>
</evidence>
<keyword evidence="4 7" id="KW-0812">Transmembrane</keyword>
<dbReference type="SUPFAM" id="SSF161098">
    <property type="entry name" value="MetI-like"/>
    <property type="match status" value="1"/>
</dbReference>
<organism evidence="10 11">
    <name type="scientific">Arthrobacter halodurans</name>
    <dbReference type="NCBI Taxonomy" id="516699"/>
    <lineage>
        <taxon>Bacteria</taxon>
        <taxon>Bacillati</taxon>
        <taxon>Actinomycetota</taxon>
        <taxon>Actinomycetes</taxon>
        <taxon>Micrococcales</taxon>
        <taxon>Micrococcaceae</taxon>
        <taxon>Arthrobacter</taxon>
    </lineage>
</organism>
<sequence length="340" mass="34896">MPADPRNDDDARPGLPAAPAGPSTVRRLALPAPVRWLAAKAAGAVFVLWAVATLIFLAIRLIPGDPAEAILGGPGSQASPEALAAARRDYGLDEPLAVQYLTQLGRLAQGDLGTSYSLRVPVAELLAEQLPGTLLLALLAWALAWCLALGMAVWSTVGGRAAGAVASGLEIAAAAVPHFWLASVLVLVFSNALQWLPPVSTNSPAGLVMPVLTLTLPLAGFLGQLMRESMLTAMASPFALSARARGEGEAGVLVRHGLRHAALPGISLSGWALGSLVGGAVVVESVFARPGLGRSLLSAVTLRDVPLVTGVALVSALAYVLVMAASELAERLVDPRLRAA</sequence>
<evidence type="ECO:0000256" key="2">
    <source>
        <dbReference type="ARBA" id="ARBA00022448"/>
    </source>
</evidence>
<dbReference type="PANTHER" id="PTHR43163">
    <property type="entry name" value="DIPEPTIDE TRANSPORT SYSTEM PERMEASE PROTEIN DPPB-RELATED"/>
    <property type="match status" value="1"/>
</dbReference>
<dbReference type="Gene3D" id="1.10.3720.10">
    <property type="entry name" value="MetI-like"/>
    <property type="match status" value="1"/>
</dbReference>
<feature type="transmembrane region" description="Helical" evidence="7">
    <location>
        <begin position="169"/>
        <end position="193"/>
    </location>
</feature>
<feature type="compositionally biased region" description="Basic and acidic residues" evidence="8">
    <location>
        <begin position="1"/>
        <end position="12"/>
    </location>
</feature>
<dbReference type="EMBL" id="JBHDLJ010000015">
    <property type="protein sequence ID" value="MFB0835907.1"/>
    <property type="molecule type" value="Genomic_DNA"/>
</dbReference>
<comment type="subcellular location">
    <subcellularLocation>
        <location evidence="1 7">Cell membrane</location>
        <topology evidence="1 7">Multi-pass membrane protein</topology>
    </subcellularLocation>
</comment>
<comment type="caution">
    <text evidence="10">The sequence shown here is derived from an EMBL/GenBank/DDBJ whole genome shotgun (WGS) entry which is preliminary data.</text>
</comment>
<feature type="transmembrane region" description="Helical" evidence="7">
    <location>
        <begin position="205"/>
        <end position="226"/>
    </location>
</feature>
<evidence type="ECO:0000259" key="9">
    <source>
        <dbReference type="PROSITE" id="PS50928"/>
    </source>
</evidence>
<evidence type="ECO:0000256" key="1">
    <source>
        <dbReference type="ARBA" id="ARBA00004651"/>
    </source>
</evidence>
<protein>
    <submittedName>
        <fullName evidence="10">ABC transporter permease</fullName>
    </submittedName>
</protein>
<gene>
    <name evidence="10" type="ORF">ACETWP_15040</name>
</gene>
<keyword evidence="2 7" id="KW-0813">Transport</keyword>
<dbReference type="PROSITE" id="PS50928">
    <property type="entry name" value="ABC_TM1"/>
    <property type="match status" value="1"/>
</dbReference>
<evidence type="ECO:0000256" key="6">
    <source>
        <dbReference type="ARBA" id="ARBA00023136"/>
    </source>
</evidence>
<dbReference type="InterPro" id="IPR035906">
    <property type="entry name" value="MetI-like_sf"/>
</dbReference>